<proteinExistence type="predicted"/>
<dbReference type="AlphaFoldDB" id="A0A9N7UZM8"/>
<dbReference type="Proteomes" id="UP001153269">
    <property type="component" value="Unassembled WGS sequence"/>
</dbReference>
<reference evidence="2" key="1">
    <citation type="submission" date="2020-03" db="EMBL/GenBank/DDBJ databases">
        <authorList>
            <person name="Weist P."/>
        </authorList>
    </citation>
    <scope>NUCLEOTIDE SEQUENCE</scope>
</reference>
<dbReference type="EMBL" id="CADEAL010002380">
    <property type="protein sequence ID" value="CAB1440003.1"/>
    <property type="molecule type" value="Genomic_DNA"/>
</dbReference>
<organism evidence="2 3">
    <name type="scientific">Pleuronectes platessa</name>
    <name type="common">European plaice</name>
    <dbReference type="NCBI Taxonomy" id="8262"/>
    <lineage>
        <taxon>Eukaryota</taxon>
        <taxon>Metazoa</taxon>
        <taxon>Chordata</taxon>
        <taxon>Craniata</taxon>
        <taxon>Vertebrata</taxon>
        <taxon>Euteleostomi</taxon>
        <taxon>Actinopterygii</taxon>
        <taxon>Neopterygii</taxon>
        <taxon>Teleostei</taxon>
        <taxon>Neoteleostei</taxon>
        <taxon>Acanthomorphata</taxon>
        <taxon>Carangaria</taxon>
        <taxon>Pleuronectiformes</taxon>
        <taxon>Pleuronectoidei</taxon>
        <taxon>Pleuronectidae</taxon>
        <taxon>Pleuronectes</taxon>
    </lineage>
</organism>
<name>A0A9N7UZM8_PLEPL</name>
<feature type="compositionally biased region" description="Polar residues" evidence="1">
    <location>
        <begin position="89"/>
        <end position="110"/>
    </location>
</feature>
<feature type="compositionally biased region" description="Basic and acidic residues" evidence="1">
    <location>
        <begin position="14"/>
        <end position="25"/>
    </location>
</feature>
<evidence type="ECO:0000313" key="2">
    <source>
        <dbReference type="EMBL" id="CAB1440003.1"/>
    </source>
</evidence>
<sequence>MVRVTPQVSRHPLPLHDKPRPDSRLMRGRHAHTSLLLGGLQGQTLGRGSDEMLRELRCGDVFKSTVASGTWALLSLPLTGVIPAPPTQPRSSPSQASFLTASTLAGTLTH</sequence>
<protein>
    <submittedName>
        <fullName evidence="2">Uncharacterized protein</fullName>
    </submittedName>
</protein>
<comment type="caution">
    <text evidence="2">The sequence shown here is derived from an EMBL/GenBank/DDBJ whole genome shotgun (WGS) entry which is preliminary data.</text>
</comment>
<gene>
    <name evidence="2" type="ORF">PLEPLA_LOCUS27769</name>
</gene>
<evidence type="ECO:0000256" key="1">
    <source>
        <dbReference type="SAM" id="MobiDB-lite"/>
    </source>
</evidence>
<feature type="region of interest" description="Disordered" evidence="1">
    <location>
        <begin position="1"/>
        <end position="25"/>
    </location>
</feature>
<keyword evidence="3" id="KW-1185">Reference proteome</keyword>
<feature type="region of interest" description="Disordered" evidence="1">
    <location>
        <begin position="82"/>
        <end position="110"/>
    </location>
</feature>
<accession>A0A9N7UZM8</accession>
<evidence type="ECO:0000313" key="3">
    <source>
        <dbReference type="Proteomes" id="UP001153269"/>
    </source>
</evidence>